<keyword evidence="2 7" id="KW-0533">Nickel</keyword>
<dbReference type="NCBIfam" id="TIGR00072">
    <property type="entry name" value="hydrog_prot"/>
    <property type="match status" value="1"/>
</dbReference>
<evidence type="ECO:0000313" key="9">
    <source>
        <dbReference type="Proteomes" id="UP000006583"/>
    </source>
</evidence>
<evidence type="ECO:0000256" key="6">
    <source>
        <dbReference type="ARBA" id="ARBA00022801"/>
    </source>
</evidence>
<evidence type="ECO:0000256" key="5">
    <source>
        <dbReference type="ARBA" id="ARBA00022750"/>
    </source>
</evidence>
<dbReference type="GO" id="GO:0046872">
    <property type="term" value="F:metal ion binding"/>
    <property type="evidence" value="ECO:0007669"/>
    <property type="project" value="UniProtKB-KW"/>
</dbReference>
<dbReference type="RefSeq" id="WP_013909269.1">
    <property type="nucleotide sequence ID" value="NC_015682.1"/>
</dbReference>
<comment type="similarity">
    <text evidence="1">Belongs to the peptidase A31 family.</text>
</comment>
<feature type="binding site" evidence="7">
    <location>
        <position position="116"/>
    </location>
    <ligand>
        <name>Ni(2+)</name>
        <dbReference type="ChEBI" id="CHEBI:49786"/>
    </ligand>
</feature>
<dbReference type="FunFam" id="3.40.50.1450:FF:000002">
    <property type="entry name" value="Hydrogenase 1 maturation protease"/>
    <property type="match status" value="1"/>
</dbReference>
<sequence length="183" mass="20373">MKINIKSLVELNLKKKLGKIKVCETKIVILGIGNLLLSDEGVGVKVVQDLSTHYKFPENVELVDGGVGGFSLLHYIESAKKLLVIDAISGGKPPGTIYKFKGEDIPYQVIEKISMHELSFSDILSLVKLRDKYPEELVIIGIEPYSLELKIGLSEVVEKNYDKLLEEVLAQLKEWGIKPIPKS</sequence>
<dbReference type="AlphaFoldDB" id="F8C429"/>
<dbReference type="Proteomes" id="UP000006583">
    <property type="component" value="Chromosome"/>
</dbReference>
<name>F8C429_THEGP</name>
<dbReference type="GO" id="GO:0016485">
    <property type="term" value="P:protein processing"/>
    <property type="evidence" value="ECO:0007669"/>
    <property type="project" value="InterPro"/>
</dbReference>
<dbReference type="GO" id="GO:0008047">
    <property type="term" value="F:enzyme activator activity"/>
    <property type="evidence" value="ECO:0007669"/>
    <property type="project" value="InterPro"/>
</dbReference>
<dbReference type="PATRIC" id="fig|795359.3.peg.471"/>
<keyword evidence="6" id="KW-0378">Hydrolase</keyword>
<dbReference type="PANTHER" id="PTHR30302:SF1">
    <property type="entry name" value="HYDROGENASE 2 MATURATION PROTEASE"/>
    <property type="match status" value="1"/>
</dbReference>
<evidence type="ECO:0000256" key="3">
    <source>
        <dbReference type="ARBA" id="ARBA00022670"/>
    </source>
</evidence>
<feature type="binding site" evidence="7">
    <location>
        <position position="86"/>
    </location>
    <ligand>
        <name>Ni(2+)</name>
        <dbReference type="ChEBI" id="CHEBI:49786"/>
    </ligand>
</feature>
<feature type="binding site" evidence="7">
    <location>
        <position position="40"/>
    </location>
    <ligand>
        <name>Ni(2+)</name>
        <dbReference type="ChEBI" id="CHEBI:49786"/>
    </ligand>
</feature>
<dbReference type="NCBIfam" id="TIGR00140">
    <property type="entry name" value="hupD"/>
    <property type="match status" value="1"/>
</dbReference>
<gene>
    <name evidence="8" type="ordered locus">TOPB45_0466</name>
</gene>
<dbReference type="Gene3D" id="3.40.50.1450">
    <property type="entry name" value="HybD-like"/>
    <property type="match status" value="1"/>
</dbReference>
<dbReference type="OrthoDB" id="9794619at2"/>
<protein>
    <submittedName>
        <fullName evidence="8">Hydrogenase expression/formation protein</fullName>
    </submittedName>
</protein>
<dbReference type="InterPro" id="IPR023430">
    <property type="entry name" value="Pept_HybD-like_dom_sf"/>
</dbReference>
<keyword evidence="3" id="KW-0645">Protease</keyword>
<dbReference type="KEGG" id="top:TOPB45_0466"/>
<dbReference type="eggNOG" id="COG0680">
    <property type="taxonomic scope" value="Bacteria"/>
</dbReference>
<dbReference type="InterPro" id="IPR004419">
    <property type="entry name" value="Pept_A31_hyd_express"/>
</dbReference>
<accession>F8C429</accession>
<reference evidence="8 9" key="1">
    <citation type="journal article" date="2013" name="Genome Announc.">
        <title>Complete genome sequence of the hyperthermophilic sulfate-reducing bacterium Thermodesulfobacterium geofontis OPF15T.</title>
        <authorList>
            <person name="Elkins J.G."/>
            <person name="Hamilton-Brehm S.D."/>
            <person name="Lucas S."/>
            <person name="Han J."/>
            <person name="Lapidus A."/>
            <person name="Cheng J.F."/>
            <person name="Goodwin L.A."/>
            <person name="Pitluck S."/>
            <person name="Peters L."/>
            <person name="Mikhailova N."/>
            <person name="Davenport K.W."/>
            <person name="Detter J.C."/>
            <person name="Han C.S."/>
            <person name="Tapia R."/>
            <person name="Land M.L."/>
            <person name="Hauser L."/>
            <person name="Kyrpides N.C."/>
            <person name="Ivanova N.N."/>
            <person name="Pagani I."/>
            <person name="Bruce D."/>
            <person name="Woyke T."/>
            <person name="Cottingham R.W."/>
        </authorList>
    </citation>
    <scope>NUCLEOTIDE SEQUENCE [LARGE SCALE GENOMIC DNA]</scope>
    <source>
        <strain evidence="8 9">OPF15</strain>
    </source>
</reference>
<organism evidence="8 9">
    <name type="scientific">Thermodesulfobacterium geofontis (strain OPF15)</name>
    <dbReference type="NCBI Taxonomy" id="795359"/>
    <lineage>
        <taxon>Bacteria</taxon>
        <taxon>Pseudomonadati</taxon>
        <taxon>Thermodesulfobacteriota</taxon>
        <taxon>Thermodesulfobacteria</taxon>
        <taxon>Thermodesulfobacteriales</taxon>
        <taxon>Thermodesulfobacteriaceae</taxon>
        <taxon>Thermodesulfobacterium</taxon>
    </lineage>
</organism>
<dbReference type="HOGENOM" id="CLU_099037_0_1_0"/>
<dbReference type="STRING" id="795359.TOPB45_0466"/>
<dbReference type="EMBL" id="CP002829">
    <property type="protein sequence ID" value="AEH22569.1"/>
    <property type="molecule type" value="Genomic_DNA"/>
</dbReference>
<dbReference type="CDD" id="cd06062">
    <property type="entry name" value="H2MP_MemB-H2up"/>
    <property type="match status" value="1"/>
</dbReference>
<dbReference type="Pfam" id="PF01750">
    <property type="entry name" value="HycI"/>
    <property type="match status" value="1"/>
</dbReference>
<keyword evidence="5" id="KW-0064">Aspartyl protease</keyword>
<evidence type="ECO:0000256" key="2">
    <source>
        <dbReference type="ARBA" id="ARBA00022596"/>
    </source>
</evidence>
<keyword evidence="4 7" id="KW-0479">Metal-binding</keyword>
<keyword evidence="9" id="KW-1185">Reference proteome</keyword>
<evidence type="ECO:0000313" key="8">
    <source>
        <dbReference type="EMBL" id="AEH22569.1"/>
    </source>
</evidence>
<dbReference type="PANTHER" id="PTHR30302">
    <property type="entry name" value="HYDROGENASE 1 MATURATION PROTEASE"/>
    <property type="match status" value="1"/>
</dbReference>
<dbReference type="SUPFAM" id="SSF53163">
    <property type="entry name" value="HybD-like"/>
    <property type="match status" value="1"/>
</dbReference>
<evidence type="ECO:0000256" key="7">
    <source>
        <dbReference type="PIRSR" id="PIRSR604419-1"/>
    </source>
</evidence>
<dbReference type="GO" id="GO:0004190">
    <property type="term" value="F:aspartic-type endopeptidase activity"/>
    <property type="evidence" value="ECO:0007669"/>
    <property type="project" value="UniProtKB-KW"/>
</dbReference>
<evidence type="ECO:0000256" key="1">
    <source>
        <dbReference type="ARBA" id="ARBA00006814"/>
    </source>
</evidence>
<dbReference type="PRINTS" id="PR00446">
    <property type="entry name" value="HYDRGNUPTAKE"/>
</dbReference>
<proteinExistence type="inferred from homology"/>
<dbReference type="InterPro" id="IPR000671">
    <property type="entry name" value="Peptidase_A31"/>
</dbReference>
<evidence type="ECO:0000256" key="4">
    <source>
        <dbReference type="ARBA" id="ARBA00022723"/>
    </source>
</evidence>